<dbReference type="PANTHER" id="PTHR43033">
    <property type="entry name" value="TRNA(ILE)-LYSIDINE SYNTHASE-RELATED"/>
    <property type="match status" value="1"/>
</dbReference>
<dbReference type="HAMAP" id="MF_01161">
    <property type="entry name" value="tRNA_Ile_lys_synt"/>
    <property type="match status" value="1"/>
</dbReference>
<evidence type="ECO:0000256" key="3">
    <source>
        <dbReference type="ARBA" id="ARBA00022598"/>
    </source>
</evidence>
<proteinExistence type="inferred from homology"/>
<keyword evidence="3 8" id="KW-0436">Ligase</keyword>
<dbReference type="InterPro" id="IPR012795">
    <property type="entry name" value="tRNA_Ile_lys_synt_N"/>
</dbReference>
<keyword evidence="2 8" id="KW-0963">Cytoplasm</keyword>
<dbReference type="InterPro" id="IPR014729">
    <property type="entry name" value="Rossmann-like_a/b/a_fold"/>
</dbReference>
<evidence type="ECO:0000256" key="7">
    <source>
        <dbReference type="ARBA" id="ARBA00048539"/>
    </source>
</evidence>
<comment type="catalytic activity">
    <reaction evidence="7 8">
        <text>cytidine(34) in tRNA(Ile2) + L-lysine + ATP = lysidine(34) in tRNA(Ile2) + AMP + diphosphate + H(+)</text>
        <dbReference type="Rhea" id="RHEA:43744"/>
        <dbReference type="Rhea" id="RHEA-COMP:10625"/>
        <dbReference type="Rhea" id="RHEA-COMP:10670"/>
        <dbReference type="ChEBI" id="CHEBI:15378"/>
        <dbReference type="ChEBI" id="CHEBI:30616"/>
        <dbReference type="ChEBI" id="CHEBI:32551"/>
        <dbReference type="ChEBI" id="CHEBI:33019"/>
        <dbReference type="ChEBI" id="CHEBI:82748"/>
        <dbReference type="ChEBI" id="CHEBI:83665"/>
        <dbReference type="ChEBI" id="CHEBI:456215"/>
        <dbReference type="EC" id="6.3.4.19"/>
    </reaction>
</comment>
<keyword evidence="6 8" id="KW-0067">ATP-binding</keyword>
<dbReference type="PANTHER" id="PTHR43033:SF1">
    <property type="entry name" value="TRNA(ILE)-LYSIDINE SYNTHASE-RELATED"/>
    <property type="match status" value="1"/>
</dbReference>
<name>A0ABM5UTM0_9COXI</name>
<comment type="subcellular location">
    <subcellularLocation>
        <location evidence="1 8">Cytoplasm</location>
    </subcellularLocation>
</comment>
<dbReference type="Gene3D" id="1.20.59.20">
    <property type="match status" value="1"/>
</dbReference>
<dbReference type="NCBIfam" id="TIGR02433">
    <property type="entry name" value="lysidine_TilS_C"/>
    <property type="match status" value="1"/>
</dbReference>
<evidence type="ECO:0000256" key="2">
    <source>
        <dbReference type="ARBA" id="ARBA00022490"/>
    </source>
</evidence>
<reference evidence="10 11" key="1">
    <citation type="journal article" date="2015" name="Genome Biol. Evol.">
        <title>Distinctive Genome Reduction Rates Revealed by Genomic Analyses of Two Coxiella-Like Endosymbionts in Ticks.</title>
        <authorList>
            <person name="Gottlieb Y."/>
            <person name="Lalzar I."/>
            <person name="Klasson L."/>
        </authorList>
    </citation>
    <scope>NUCLEOTIDE SEQUENCE [LARGE SCALE GENOMIC DNA]</scope>
    <source>
        <strain evidence="10 11">CRt</strain>
    </source>
</reference>
<dbReference type="EMBL" id="CP011126">
    <property type="protein sequence ID" value="AKQ33300.1"/>
    <property type="molecule type" value="Genomic_DNA"/>
</dbReference>
<evidence type="ECO:0000256" key="6">
    <source>
        <dbReference type="ARBA" id="ARBA00022840"/>
    </source>
</evidence>
<evidence type="ECO:0000256" key="4">
    <source>
        <dbReference type="ARBA" id="ARBA00022694"/>
    </source>
</evidence>
<accession>A0ABM5UTM0</accession>
<dbReference type="SUPFAM" id="SSF56037">
    <property type="entry name" value="PheT/TilS domain"/>
    <property type="match status" value="1"/>
</dbReference>
<evidence type="ECO:0000259" key="9">
    <source>
        <dbReference type="SMART" id="SM00977"/>
    </source>
</evidence>
<comment type="function">
    <text evidence="8">Ligates lysine onto the cytidine present at position 34 of the AUA codon-specific tRNA(Ile) that contains the anticodon CAU, in an ATP-dependent manner. Cytidine is converted to lysidine, thus changing the amino acid specificity of the tRNA from methionine to isoleucine.</text>
</comment>
<evidence type="ECO:0000256" key="1">
    <source>
        <dbReference type="ARBA" id="ARBA00004496"/>
    </source>
</evidence>
<keyword evidence="5 8" id="KW-0547">Nucleotide-binding</keyword>
<dbReference type="EC" id="6.3.4.19" evidence="8"/>
<dbReference type="CDD" id="cd01992">
    <property type="entry name" value="TilS_N"/>
    <property type="match status" value="1"/>
</dbReference>
<protein>
    <recommendedName>
        <fullName evidence="8">tRNA(Ile)-lysidine synthase</fullName>
        <ecNumber evidence="8">6.3.4.19</ecNumber>
    </recommendedName>
    <alternativeName>
        <fullName evidence="8">tRNA(Ile)-2-lysyl-cytidine synthase</fullName>
    </alternativeName>
    <alternativeName>
        <fullName evidence="8">tRNA(Ile)-lysidine synthetase</fullName>
    </alternativeName>
</protein>
<dbReference type="InterPro" id="IPR012094">
    <property type="entry name" value="tRNA_Ile_lys_synt"/>
</dbReference>
<dbReference type="SUPFAM" id="SSF82829">
    <property type="entry name" value="MesJ substrate recognition domain-like"/>
    <property type="match status" value="1"/>
</dbReference>
<keyword evidence="11" id="KW-1185">Reference proteome</keyword>
<dbReference type="Pfam" id="PF09179">
    <property type="entry name" value="TilS"/>
    <property type="match status" value="1"/>
</dbReference>
<dbReference type="InterPro" id="IPR012796">
    <property type="entry name" value="Lysidine-tRNA-synth_C"/>
</dbReference>
<evidence type="ECO:0000256" key="8">
    <source>
        <dbReference type="HAMAP-Rule" id="MF_01161"/>
    </source>
</evidence>
<feature type="binding site" evidence="8">
    <location>
        <begin position="25"/>
        <end position="30"/>
    </location>
    <ligand>
        <name>ATP</name>
        <dbReference type="ChEBI" id="CHEBI:30616"/>
    </ligand>
</feature>
<dbReference type="Pfam" id="PF01171">
    <property type="entry name" value="ATP_bind_3"/>
    <property type="match status" value="1"/>
</dbReference>
<evidence type="ECO:0000313" key="10">
    <source>
        <dbReference type="EMBL" id="AKQ33300.1"/>
    </source>
</evidence>
<comment type="domain">
    <text evidence="8">The N-terminal region contains the highly conserved SGGXDS motif, predicted to be a P-loop motif involved in ATP binding.</text>
</comment>
<dbReference type="Pfam" id="PF11734">
    <property type="entry name" value="TilS_C"/>
    <property type="match status" value="1"/>
</dbReference>
<dbReference type="RefSeq" id="WP_235379141.1">
    <property type="nucleotide sequence ID" value="NZ_CP011126.1"/>
</dbReference>
<dbReference type="Gene3D" id="3.40.50.620">
    <property type="entry name" value="HUPs"/>
    <property type="match status" value="1"/>
</dbReference>
<organism evidence="10 11">
    <name type="scientific">Candidatus Coxiella mudrowiae</name>
    <dbReference type="NCBI Taxonomy" id="2054173"/>
    <lineage>
        <taxon>Bacteria</taxon>
        <taxon>Pseudomonadati</taxon>
        <taxon>Pseudomonadota</taxon>
        <taxon>Gammaproteobacteria</taxon>
        <taxon>Legionellales</taxon>
        <taxon>Coxiellaceae</taxon>
        <taxon>Coxiella</taxon>
    </lineage>
</organism>
<feature type="domain" description="Lysidine-tRNA(Ile) synthetase C-terminal" evidence="9">
    <location>
        <begin position="363"/>
        <end position="436"/>
    </location>
</feature>
<sequence length="442" mass="51152">MFTPEKLSAVLTTLTSYSRFYIAYSGGLDSHVLLHAMSECLKKNPLLYIQAVHINHGLNPKADQWEQHCQHICEKLKVHFQAERLRLTIRPGDSIEAVARKARYEIFRRIIREDENILTAHTQNDQTETFLLQLMRGSGVKGLSAMPMKKKLGSGHLLRPLLNFNRYELKVYAEKNHLHWIEDDMNLELRFNRNYLRHEVLPVLQRRWPEVFAIVSRSASHCAEAAILLDLLADNDLQAMQTGSKLAIKPLLQLMPERQRNILRRWISREGFLAPQTKQLEQMRKDVLEAKEDANPIFTYGDVEVRRYGNELYLSAFSPLYDTSLIIPWDFQGCLALPNNLGILQAVKRKGKGIKTALNLCRLTVRFRQGGERCRTVGRKESHSLKKLMQEWRIPVWQRDSIPLIYCNETLVAVVGYCICEGFVAKSSEWGWVINFETGRLK</sequence>
<keyword evidence="4 8" id="KW-0819">tRNA processing</keyword>
<dbReference type="Proteomes" id="UP000063965">
    <property type="component" value="Chromosome"/>
</dbReference>
<dbReference type="NCBIfam" id="TIGR02432">
    <property type="entry name" value="lysidine_TilS_N"/>
    <property type="match status" value="1"/>
</dbReference>
<evidence type="ECO:0000256" key="5">
    <source>
        <dbReference type="ARBA" id="ARBA00022741"/>
    </source>
</evidence>
<comment type="similarity">
    <text evidence="8">Belongs to the tRNA(Ile)-lysidine synthase family.</text>
</comment>
<gene>
    <name evidence="8 10" type="primary">tilS</name>
    <name evidence="10" type="ORF">CleRT_03210</name>
</gene>
<dbReference type="InterPro" id="IPR011063">
    <property type="entry name" value="TilS/TtcA_N"/>
</dbReference>
<evidence type="ECO:0000313" key="11">
    <source>
        <dbReference type="Proteomes" id="UP000063965"/>
    </source>
</evidence>
<dbReference type="SUPFAM" id="SSF52402">
    <property type="entry name" value="Adenine nucleotide alpha hydrolases-like"/>
    <property type="match status" value="1"/>
</dbReference>
<dbReference type="InterPro" id="IPR015262">
    <property type="entry name" value="tRNA_Ile_lys_synt_subst-bd"/>
</dbReference>
<dbReference type="SMART" id="SM00977">
    <property type="entry name" value="TilS_C"/>
    <property type="match status" value="1"/>
</dbReference>